<reference evidence="1" key="3">
    <citation type="submission" date="2023-05" db="EMBL/GenBank/DDBJ databases">
        <authorList>
            <person name="Smith C.H."/>
        </authorList>
    </citation>
    <scope>NUCLEOTIDE SEQUENCE</scope>
    <source>
        <strain evidence="1">CHS0354</strain>
        <tissue evidence="1">Mantle</tissue>
    </source>
</reference>
<reference evidence="1" key="2">
    <citation type="journal article" date="2021" name="Genome Biol. Evol.">
        <title>Developing a high-quality reference genome for a parasitic bivalve with doubly uniparental inheritance (Bivalvia: Unionida).</title>
        <authorList>
            <person name="Smith C.H."/>
        </authorList>
    </citation>
    <scope>NUCLEOTIDE SEQUENCE</scope>
    <source>
        <strain evidence="1">CHS0354</strain>
        <tissue evidence="1">Mantle</tissue>
    </source>
</reference>
<protein>
    <submittedName>
        <fullName evidence="1">Uncharacterized protein</fullName>
    </submittedName>
</protein>
<accession>A0AAE0S3Z5</accession>
<keyword evidence="2" id="KW-1185">Reference proteome</keyword>
<gene>
    <name evidence="1" type="ORF">CHS0354_021812</name>
</gene>
<proteinExistence type="predicted"/>
<dbReference type="Proteomes" id="UP001195483">
    <property type="component" value="Unassembled WGS sequence"/>
</dbReference>
<organism evidence="1 2">
    <name type="scientific">Potamilus streckersoni</name>
    <dbReference type="NCBI Taxonomy" id="2493646"/>
    <lineage>
        <taxon>Eukaryota</taxon>
        <taxon>Metazoa</taxon>
        <taxon>Spiralia</taxon>
        <taxon>Lophotrochozoa</taxon>
        <taxon>Mollusca</taxon>
        <taxon>Bivalvia</taxon>
        <taxon>Autobranchia</taxon>
        <taxon>Heteroconchia</taxon>
        <taxon>Palaeoheterodonta</taxon>
        <taxon>Unionida</taxon>
        <taxon>Unionoidea</taxon>
        <taxon>Unionidae</taxon>
        <taxon>Ambleminae</taxon>
        <taxon>Lampsilini</taxon>
        <taxon>Potamilus</taxon>
    </lineage>
</organism>
<comment type="caution">
    <text evidence="1">The sequence shown here is derived from an EMBL/GenBank/DDBJ whole genome shotgun (WGS) entry which is preliminary data.</text>
</comment>
<feature type="non-terminal residue" evidence="1">
    <location>
        <position position="51"/>
    </location>
</feature>
<evidence type="ECO:0000313" key="2">
    <source>
        <dbReference type="Proteomes" id="UP001195483"/>
    </source>
</evidence>
<evidence type="ECO:0000313" key="1">
    <source>
        <dbReference type="EMBL" id="KAK3584931.1"/>
    </source>
</evidence>
<dbReference type="EMBL" id="JAEAOA010001326">
    <property type="protein sequence ID" value="KAK3584931.1"/>
    <property type="molecule type" value="Genomic_DNA"/>
</dbReference>
<dbReference type="AlphaFoldDB" id="A0AAE0S3Z5"/>
<name>A0AAE0S3Z5_9BIVA</name>
<sequence>MDDLVAFSKEKSDIKTLSVTSQPSSPPAKRTMESYAFVAEGSGALAKITQF</sequence>
<reference evidence="1" key="1">
    <citation type="journal article" date="2021" name="Genome Biol. Evol.">
        <title>A High-Quality Reference Genome for a Parasitic Bivalve with Doubly Uniparental Inheritance (Bivalvia: Unionida).</title>
        <authorList>
            <person name="Smith C.H."/>
        </authorList>
    </citation>
    <scope>NUCLEOTIDE SEQUENCE</scope>
    <source>
        <strain evidence="1">CHS0354</strain>
    </source>
</reference>